<dbReference type="Proteomes" id="UP001057402">
    <property type="component" value="Chromosome 10"/>
</dbReference>
<dbReference type="EMBL" id="CM042889">
    <property type="protein sequence ID" value="KAI4318690.1"/>
    <property type="molecule type" value="Genomic_DNA"/>
</dbReference>
<evidence type="ECO:0000313" key="2">
    <source>
        <dbReference type="Proteomes" id="UP001057402"/>
    </source>
</evidence>
<name>A0ACB9M4P0_9MYRT</name>
<proteinExistence type="predicted"/>
<reference evidence="2" key="1">
    <citation type="journal article" date="2023" name="Front. Plant Sci.">
        <title>Chromosomal-level genome assembly of Melastoma candidum provides insights into trichome evolution.</title>
        <authorList>
            <person name="Zhong Y."/>
            <person name="Wu W."/>
            <person name="Sun C."/>
            <person name="Zou P."/>
            <person name="Liu Y."/>
            <person name="Dai S."/>
            <person name="Zhou R."/>
        </authorList>
    </citation>
    <scope>NUCLEOTIDE SEQUENCE [LARGE SCALE GENOMIC DNA]</scope>
</reference>
<protein>
    <submittedName>
        <fullName evidence="1">Uncharacterized protein</fullName>
    </submittedName>
</protein>
<gene>
    <name evidence="1" type="ORF">MLD38_032364</name>
</gene>
<comment type="caution">
    <text evidence="1">The sequence shown here is derived from an EMBL/GenBank/DDBJ whole genome shotgun (WGS) entry which is preliminary data.</text>
</comment>
<evidence type="ECO:0000313" key="1">
    <source>
        <dbReference type="EMBL" id="KAI4318690.1"/>
    </source>
</evidence>
<accession>A0ACB9M4P0</accession>
<keyword evidence="2" id="KW-1185">Reference proteome</keyword>
<organism evidence="1 2">
    <name type="scientific">Melastoma candidum</name>
    <dbReference type="NCBI Taxonomy" id="119954"/>
    <lineage>
        <taxon>Eukaryota</taxon>
        <taxon>Viridiplantae</taxon>
        <taxon>Streptophyta</taxon>
        <taxon>Embryophyta</taxon>
        <taxon>Tracheophyta</taxon>
        <taxon>Spermatophyta</taxon>
        <taxon>Magnoliopsida</taxon>
        <taxon>eudicotyledons</taxon>
        <taxon>Gunneridae</taxon>
        <taxon>Pentapetalae</taxon>
        <taxon>rosids</taxon>
        <taxon>malvids</taxon>
        <taxon>Myrtales</taxon>
        <taxon>Melastomataceae</taxon>
        <taxon>Melastomatoideae</taxon>
        <taxon>Melastomateae</taxon>
        <taxon>Melastoma</taxon>
    </lineage>
</organism>
<sequence length="136" mass="14876">MSSLVLAGIDSKQGGDLLSEEDVAWIDSFLVQEVDFSGNNWDAVKDALLDLIRPELNLTSSSTSEVDGHQSEMDTGGSSSLELVVTSARRGSPLIIAENEEFDGVELTSPEEPSSPMIFKNVFQPNYKEFLENTFD</sequence>